<protein>
    <submittedName>
        <fullName evidence="1">Uncharacterized protein</fullName>
    </submittedName>
</protein>
<keyword evidence="2" id="KW-1185">Reference proteome</keyword>
<dbReference type="AlphaFoldDB" id="A0AAV1RXL6"/>
<reference evidence="1 2" key="1">
    <citation type="submission" date="2024-01" db="EMBL/GenBank/DDBJ databases">
        <authorList>
            <person name="Waweru B."/>
        </authorList>
    </citation>
    <scope>NUCLEOTIDE SEQUENCE [LARGE SCALE GENOMIC DNA]</scope>
</reference>
<gene>
    <name evidence="1" type="ORF">DCAF_LOCUS15654</name>
</gene>
<accession>A0AAV1RXL6</accession>
<organism evidence="1 2">
    <name type="scientific">Dovyalis caffra</name>
    <dbReference type="NCBI Taxonomy" id="77055"/>
    <lineage>
        <taxon>Eukaryota</taxon>
        <taxon>Viridiplantae</taxon>
        <taxon>Streptophyta</taxon>
        <taxon>Embryophyta</taxon>
        <taxon>Tracheophyta</taxon>
        <taxon>Spermatophyta</taxon>
        <taxon>Magnoliopsida</taxon>
        <taxon>eudicotyledons</taxon>
        <taxon>Gunneridae</taxon>
        <taxon>Pentapetalae</taxon>
        <taxon>rosids</taxon>
        <taxon>fabids</taxon>
        <taxon>Malpighiales</taxon>
        <taxon>Salicaceae</taxon>
        <taxon>Flacourtieae</taxon>
        <taxon>Dovyalis</taxon>
    </lineage>
</organism>
<name>A0AAV1RXL6_9ROSI</name>
<dbReference type="EMBL" id="CAWUPB010001160">
    <property type="protein sequence ID" value="CAK7340570.1"/>
    <property type="molecule type" value="Genomic_DNA"/>
</dbReference>
<dbReference type="Proteomes" id="UP001314170">
    <property type="component" value="Unassembled WGS sequence"/>
</dbReference>
<sequence length="93" mass="10818">MGRLRRYLTFQTYVFMKSVDYELFHSSLSPLIVIPKGRTSDQIVKNLAEVIDDEPVSDVFSVIFIIRRTLELGTNRGDIYDEAKDSKLQKRYA</sequence>
<proteinExistence type="predicted"/>
<evidence type="ECO:0000313" key="2">
    <source>
        <dbReference type="Proteomes" id="UP001314170"/>
    </source>
</evidence>
<evidence type="ECO:0000313" key="1">
    <source>
        <dbReference type="EMBL" id="CAK7340570.1"/>
    </source>
</evidence>
<comment type="caution">
    <text evidence="1">The sequence shown here is derived from an EMBL/GenBank/DDBJ whole genome shotgun (WGS) entry which is preliminary data.</text>
</comment>